<feature type="domain" description="Rab-GAP TBC" evidence="4">
    <location>
        <begin position="508"/>
        <end position="684"/>
    </location>
</feature>
<dbReference type="Proteomes" id="UP001527925">
    <property type="component" value="Unassembled WGS sequence"/>
</dbReference>
<sequence length="1487" mass="166201">MFGARKGLFREPRASKDSTTLEVRSFFASTTRPPGDSFAPSTRVVGRFQLLRTLSAAPWLCEYVDISKTSHGRMYVVSEGGRRSLATLLSKSPAGCIRSLALLRRWALGIVEALAYLHEHGVVHRNLRPKNVLVDQADRIRLSDFGLYYLTGCGQDVAFPVGCPHYLAPETIAAGPMHREPSSPKTDVWALGVLLLELYFGTHVFGPDLSNIVGIFHMIMAWSDHGPAQLAQEPDIDPLFADFVRQCLCPRPADRPSSAALFGHPFLDPDTHSTASEKAQPAAEVIGPQIWFKRPHLFEDRLAISLVKVSQSQSDSTLPPSTPSADVGYSSGLSSGDRGQFATAPGRYPLLLTELVHYWRMLGGDLDSLVIKTGIANVPATSRLPALVRSGENVEEVLAAQQDFNLYNDAPTLLPLDAVWSKLDAFEKGLIKGDTATYRDDWKHIPSFSAANMERIWESWNSTAGIKLSLAAREADLSYQYFRTRSMYRLLCKYPSSASLIRHEAVSDIPPLLRGRIWAALLQVRGDTDALYAAFDKDTEADTDRQYNELLSSPVGHAKLKRILKAWIECERGRHVYWQGLDSMCAPFLALNFDDEALAFASMRSFISSFCQGFFVHDNSKLMREFMLAFRYILSFHDPELSSHLHSIGLGPELFAISWFMTLYAHVFPLDKIFHLWDLFLVGPQFMFIFVGVSILQQHRDQLLESDFNQAMMLFSEMPAVNVEQCIIYSIQAAKITPPSILSHLQADHASSPQDHNAWDVIKRFSFMNNKRGIVGGISLSDFLELRRWAVVLDTRALESFKEGHAAGSIHVVTDQLQSLSFGLKIALARGRFIVVVSSGSEESNQASLFAALLVREKQPRVSLLVVTEPDVLLQSSHTGFCKCAPQPSSGYAEQGVPTAEPLPDEPLADEALFVSNFKLFWPEDVRPVKRAAWLLGWLIGPNAACVAGVLPAARTFAQELVEFQELDRPGDRPPPSVIGIARTPASSKDSAHLRELEERLRSTCSAWISVALDSTGRIPAIGEIDFGASLRFVQGRYTIFYSRPSYRSLQYFSTYPLVLDLSQINGLQDQAYGDPEHDRVQRAAMALKMGVHVDAAYSAISYPPSENIEQILGKINAAKYADRVIARIARAHTTKPRHGAWGHFRRAFVQHISRPVWRAFLSFASAILFVLRVAIDMMLWLLNLNLPGTAVSLVKLSTALQQIDLRLQQLQFWPAQYAMWSLSSTKLSAKAQAQYIGFFNTVWLIANDIIIGLALGTVLVDYRYPIARIISVTLHSLTIETVDTMITWLMGCPGGLKLNVELNSFLGELFGWLVLSWSELFVAAANRLPAVIYVIGHLGVFGATMPIAVFMDLVMLSTMHLHLFYTISAKMYYWQVAVIQSLFTLFQGKKRNALRKRVDSAEYDLDQLLLGTCFFTLLVFLFPTVGVYYLLFCIYRIGVVLVHAAFEIVLAFFNHFPLFALMLRVKDPLRLPQGIQFEPQLTQMHR</sequence>
<dbReference type="InterPro" id="IPR007720">
    <property type="entry name" value="PigQ/GPI1"/>
</dbReference>
<keyword evidence="2" id="KW-0472">Membrane</keyword>
<feature type="transmembrane region" description="Helical" evidence="2">
    <location>
        <begin position="1438"/>
        <end position="1464"/>
    </location>
</feature>
<dbReference type="PROSITE" id="PS50011">
    <property type="entry name" value="PROTEIN_KINASE_DOM"/>
    <property type="match status" value="1"/>
</dbReference>
<dbReference type="InterPro" id="IPR000719">
    <property type="entry name" value="Prot_kinase_dom"/>
</dbReference>
<feature type="transmembrane region" description="Helical" evidence="2">
    <location>
        <begin position="1303"/>
        <end position="1324"/>
    </location>
</feature>
<feature type="transmembrane region" description="Helical" evidence="2">
    <location>
        <begin position="1409"/>
        <end position="1432"/>
    </location>
</feature>
<accession>A0ABR4N551</accession>
<dbReference type="SUPFAM" id="SSF56112">
    <property type="entry name" value="Protein kinase-like (PK-like)"/>
    <property type="match status" value="1"/>
</dbReference>
<dbReference type="SUPFAM" id="SSF47923">
    <property type="entry name" value="Ypt/Rab-GAP domain of gyp1p"/>
    <property type="match status" value="2"/>
</dbReference>
<dbReference type="Pfam" id="PF00069">
    <property type="entry name" value="Pkinase"/>
    <property type="match status" value="1"/>
</dbReference>
<reference evidence="6 7" key="1">
    <citation type="submission" date="2023-09" db="EMBL/GenBank/DDBJ databases">
        <title>Pangenome analysis of Batrachochytrium dendrobatidis and related Chytrids.</title>
        <authorList>
            <person name="Yacoub M.N."/>
            <person name="Stajich J.E."/>
            <person name="James T.Y."/>
        </authorList>
    </citation>
    <scope>NUCLEOTIDE SEQUENCE [LARGE SCALE GENOMIC DNA]</scope>
    <source>
        <strain evidence="6 7">JEL0888</strain>
    </source>
</reference>
<proteinExistence type="predicted"/>
<keyword evidence="7" id="KW-1185">Reference proteome</keyword>
<dbReference type="PANTHER" id="PTHR21329:SF3">
    <property type="entry name" value="PHOSPHATIDYLINOSITOL N-ACETYLGLUCOSAMINYLTRANSFERASE SUBUNIT Q"/>
    <property type="match status" value="1"/>
</dbReference>
<evidence type="ECO:0000256" key="1">
    <source>
        <dbReference type="SAM" id="MobiDB-lite"/>
    </source>
</evidence>
<dbReference type="Gene3D" id="1.10.510.10">
    <property type="entry name" value="Transferase(Phosphotransferase) domain 1"/>
    <property type="match status" value="1"/>
</dbReference>
<evidence type="ECO:0000313" key="6">
    <source>
        <dbReference type="EMBL" id="KAL2914635.1"/>
    </source>
</evidence>
<evidence type="ECO:0000313" key="7">
    <source>
        <dbReference type="Proteomes" id="UP001527925"/>
    </source>
</evidence>
<dbReference type="PROSITE" id="PS50086">
    <property type="entry name" value="TBC_RABGAP"/>
    <property type="match status" value="1"/>
</dbReference>
<dbReference type="InterPro" id="IPR001763">
    <property type="entry name" value="Rhodanese-like_dom"/>
</dbReference>
<feature type="transmembrane region" description="Helical" evidence="2">
    <location>
        <begin position="1372"/>
        <end position="1389"/>
    </location>
</feature>
<gene>
    <name evidence="6" type="ORF">HK105_205773</name>
</gene>
<evidence type="ECO:0000259" key="4">
    <source>
        <dbReference type="PROSITE" id="PS50086"/>
    </source>
</evidence>
<dbReference type="EMBL" id="JADGIZ020000031">
    <property type="protein sequence ID" value="KAL2914635.1"/>
    <property type="molecule type" value="Genomic_DNA"/>
</dbReference>
<organism evidence="6 7">
    <name type="scientific">Polyrhizophydium stewartii</name>
    <dbReference type="NCBI Taxonomy" id="2732419"/>
    <lineage>
        <taxon>Eukaryota</taxon>
        <taxon>Fungi</taxon>
        <taxon>Fungi incertae sedis</taxon>
        <taxon>Chytridiomycota</taxon>
        <taxon>Chytridiomycota incertae sedis</taxon>
        <taxon>Chytridiomycetes</taxon>
        <taxon>Rhizophydiales</taxon>
        <taxon>Rhizophydiales incertae sedis</taxon>
        <taxon>Polyrhizophydium</taxon>
    </lineage>
</organism>
<dbReference type="InterPro" id="IPR000195">
    <property type="entry name" value="Rab-GAP-TBC_dom"/>
</dbReference>
<dbReference type="Pfam" id="PF00566">
    <property type="entry name" value="RabGAP-TBC"/>
    <property type="match status" value="1"/>
</dbReference>
<evidence type="ECO:0000256" key="2">
    <source>
        <dbReference type="SAM" id="Phobius"/>
    </source>
</evidence>
<dbReference type="SMART" id="SM00164">
    <property type="entry name" value="TBC"/>
    <property type="match status" value="1"/>
</dbReference>
<dbReference type="SUPFAM" id="SSF52821">
    <property type="entry name" value="Rhodanese/Cell cycle control phosphatase"/>
    <property type="match status" value="1"/>
</dbReference>
<evidence type="ECO:0000259" key="5">
    <source>
        <dbReference type="PROSITE" id="PS50206"/>
    </source>
</evidence>
<feature type="domain" description="Rhodanese" evidence="5">
    <location>
        <begin position="790"/>
        <end position="868"/>
    </location>
</feature>
<protein>
    <submittedName>
        <fullName evidence="6">Uncharacterized protein</fullName>
    </submittedName>
</protein>
<dbReference type="PANTHER" id="PTHR21329">
    <property type="entry name" value="PHOSPHATIDYLINOSITOL N-ACETYLGLUCOSAMINYLTRANSFERASE SUBUNIT Q-RELATED"/>
    <property type="match status" value="1"/>
</dbReference>
<dbReference type="Gene3D" id="1.10.472.80">
    <property type="entry name" value="Ypt/Rab-GAP domain of gyp1p, domain 3"/>
    <property type="match status" value="1"/>
</dbReference>
<dbReference type="CDD" id="cd00158">
    <property type="entry name" value="RHOD"/>
    <property type="match status" value="1"/>
</dbReference>
<dbReference type="InterPro" id="IPR011009">
    <property type="entry name" value="Kinase-like_dom_sf"/>
</dbReference>
<feature type="region of interest" description="Disordered" evidence="1">
    <location>
        <begin position="313"/>
        <end position="332"/>
    </location>
</feature>
<dbReference type="InterPro" id="IPR035969">
    <property type="entry name" value="Rab-GAP_TBC_sf"/>
</dbReference>
<name>A0ABR4N551_9FUNG</name>
<feature type="domain" description="Protein kinase" evidence="3">
    <location>
        <begin position="1"/>
        <end position="267"/>
    </location>
</feature>
<dbReference type="Pfam" id="PF05024">
    <property type="entry name" value="Gpi1"/>
    <property type="match status" value="1"/>
</dbReference>
<dbReference type="PROSITE" id="PS50206">
    <property type="entry name" value="RHODANESE_3"/>
    <property type="match status" value="1"/>
</dbReference>
<keyword evidence="2" id="KW-0812">Transmembrane</keyword>
<dbReference type="Gene3D" id="1.10.8.270">
    <property type="entry name" value="putative rabgap domain of human tbc1 domain family member 14 like domains"/>
    <property type="match status" value="1"/>
</dbReference>
<feature type="transmembrane region" description="Helical" evidence="2">
    <location>
        <begin position="1236"/>
        <end position="1261"/>
    </location>
</feature>
<evidence type="ECO:0000259" key="3">
    <source>
        <dbReference type="PROSITE" id="PS50011"/>
    </source>
</evidence>
<feature type="transmembrane region" description="Helical" evidence="2">
    <location>
        <begin position="1331"/>
        <end position="1352"/>
    </location>
</feature>
<keyword evidence="2" id="KW-1133">Transmembrane helix</keyword>
<dbReference type="InterPro" id="IPR036873">
    <property type="entry name" value="Rhodanese-like_dom_sf"/>
</dbReference>
<feature type="transmembrane region" description="Helical" evidence="2">
    <location>
        <begin position="1156"/>
        <end position="1176"/>
    </location>
</feature>
<comment type="caution">
    <text evidence="6">The sequence shown here is derived from an EMBL/GenBank/DDBJ whole genome shotgun (WGS) entry which is preliminary data.</text>
</comment>